<reference evidence="1 2" key="1">
    <citation type="journal article" date="2023" name="Environ Microbiome">
        <title>A coral-associated actinobacterium mitigates coral bleaching under heat stress.</title>
        <authorList>
            <person name="Li J."/>
            <person name="Zou Y."/>
            <person name="Li Q."/>
            <person name="Zhang J."/>
            <person name="Bourne D.G."/>
            <person name="Lyu Y."/>
            <person name="Liu C."/>
            <person name="Zhang S."/>
        </authorList>
    </citation>
    <scope>NUCLEOTIDE SEQUENCE [LARGE SCALE GENOMIC DNA]</scope>
    <source>
        <strain evidence="1 2">SCSIO 13291</strain>
    </source>
</reference>
<evidence type="ECO:0000313" key="2">
    <source>
        <dbReference type="Proteomes" id="UP001434337"/>
    </source>
</evidence>
<evidence type="ECO:0000313" key="1">
    <source>
        <dbReference type="EMBL" id="WZW97263.1"/>
    </source>
</evidence>
<organism evidence="1 2">
    <name type="scientific">Propioniciclava soli</name>
    <dbReference type="NCBI Taxonomy" id="2775081"/>
    <lineage>
        <taxon>Bacteria</taxon>
        <taxon>Bacillati</taxon>
        <taxon>Actinomycetota</taxon>
        <taxon>Actinomycetes</taxon>
        <taxon>Propionibacteriales</taxon>
        <taxon>Propionibacteriaceae</taxon>
        <taxon>Propioniciclava</taxon>
    </lineage>
</organism>
<dbReference type="RefSeq" id="WP_342371736.1">
    <property type="nucleotide sequence ID" value="NZ_CP115965.1"/>
</dbReference>
<keyword evidence="2" id="KW-1185">Reference proteome</keyword>
<accession>A0ABZ3C3D5</accession>
<dbReference type="Gene3D" id="3.40.50.1240">
    <property type="entry name" value="Phosphoglycerate mutase-like"/>
    <property type="match status" value="1"/>
</dbReference>
<dbReference type="Pfam" id="PF00300">
    <property type="entry name" value="His_Phos_1"/>
    <property type="match status" value="1"/>
</dbReference>
<dbReference type="SUPFAM" id="SSF53254">
    <property type="entry name" value="Phosphoglycerate mutase-like"/>
    <property type="match status" value="1"/>
</dbReference>
<sequence length="158" mass="16801">MKRVYLIRHGEAEFTGHGRGDHGRRLTEEGHEQARTLGELLAESGIQVVLTSTADRAAATASGLGLGEVRPIEELYNASTAALLRSLATLDDDVDTAAVVAHAPGIPALVDELSGDDPDPQAADLIRHHFGTATCAGIEFSGSWAHLDRPRLFWAARG</sequence>
<name>A0ABZ3C3D5_9ACTN</name>
<gene>
    <name evidence="1" type="ORF">PCC79_10065</name>
</gene>
<dbReference type="PANTHER" id="PTHR48100">
    <property type="entry name" value="BROAD-SPECIFICITY PHOSPHATASE YOR283W-RELATED"/>
    <property type="match status" value="1"/>
</dbReference>
<dbReference type="InterPro" id="IPR050275">
    <property type="entry name" value="PGM_Phosphatase"/>
</dbReference>
<dbReference type="PANTHER" id="PTHR48100:SF1">
    <property type="entry name" value="HISTIDINE PHOSPHATASE FAMILY PROTEIN-RELATED"/>
    <property type="match status" value="1"/>
</dbReference>
<dbReference type="InterPro" id="IPR029033">
    <property type="entry name" value="His_PPase_superfam"/>
</dbReference>
<dbReference type="SMART" id="SM00855">
    <property type="entry name" value="PGAM"/>
    <property type="match status" value="1"/>
</dbReference>
<dbReference type="Proteomes" id="UP001434337">
    <property type="component" value="Chromosome"/>
</dbReference>
<dbReference type="InterPro" id="IPR013078">
    <property type="entry name" value="His_Pase_superF_clade-1"/>
</dbReference>
<dbReference type="EMBL" id="CP115965">
    <property type="protein sequence ID" value="WZW97263.1"/>
    <property type="molecule type" value="Genomic_DNA"/>
</dbReference>
<protein>
    <submittedName>
        <fullName evidence="1">Histidine phosphatase family protein</fullName>
    </submittedName>
</protein>
<dbReference type="CDD" id="cd07067">
    <property type="entry name" value="HP_PGM_like"/>
    <property type="match status" value="1"/>
</dbReference>
<proteinExistence type="predicted"/>